<evidence type="ECO:0000256" key="4">
    <source>
        <dbReference type="ARBA" id="ARBA00021948"/>
    </source>
</evidence>
<dbReference type="PANTHER" id="PTHR37311:SF1">
    <property type="entry name" value="2-PHOSPHOSULFOLACTATE PHOSPHATASE-RELATED"/>
    <property type="match status" value="1"/>
</dbReference>
<dbReference type="InterPro" id="IPR005238">
    <property type="entry name" value="ComB-like"/>
</dbReference>
<dbReference type="GO" id="GO:0050532">
    <property type="term" value="F:2-phosphosulfolactate phosphatase activity"/>
    <property type="evidence" value="ECO:0007669"/>
    <property type="project" value="UniProtKB-EC"/>
</dbReference>
<sequence length="154" mass="16299">VVEGKQLFLSTTNGTRALERVQAVPRVFTCSLNNLAAVAERLQAVAAGHVWIVGSGWEGSYSLEDSLAAGALLHTMATALGSDPQTLCGNDETTAAAALWQVWRHNPEACLRLATHGQRLQRLGNHDADFRCCAAVNSLAVVPTQVHPGVFGLG</sequence>
<proteinExistence type="inferred from homology"/>
<name>A0A6B1F943_9SYNE</name>
<evidence type="ECO:0000256" key="5">
    <source>
        <dbReference type="ARBA" id="ARBA00022801"/>
    </source>
</evidence>
<keyword evidence="6" id="KW-0460">Magnesium</keyword>
<comment type="similarity">
    <text evidence="2">Belongs to the ComB family.</text>
</comment>
<gene>
    <name evidence="8" type="ORF">F4162_06975</name>
</gene>
<evidence type="ECO:0000256" key="2">
    <source>
        <dbReference type="ARBA" id="ARBA00009997"/>
    </source>
</evidence>
<dbReference type="PANTHER" id="PTHR37311">
    <property type="entry name" value="2-PHOSPHOSULFOLACTATE PHOSPHATASE-RELATED"/>
    <property type="match status" value="1"/>
</dbReference>
<dbReference type="EC" id="3.1.3.71" evidence="3"/>
<dbReference type="Gene3D" id="3.90.1560.10">
    <property type="entry name" value="ComB-like"/>
    <property type="match status" value="1"/>
</dbReference>
<evidence type="ECO:0000256" key="1">
    <source>
        <dbReference type="ARBA" id="ARBA00001946"/>
    </source>
</evidence>
<accession>A0A6B1F943</accession>
<evidence type="ECO:0000313" key="8">
    <source>
        <dbReference type="EMBL" id="MYG38697.1"/>
    </source>
</evidence>
<dbReference type="AlphaFoldDB" id="A0A6B1F943"/>
<dbReference type="EMBL" id="VYDO01000224">
    <property type="protein sequence ID" value="MYG38697.1"/>
    <property type="molecule type" value="Genomic_DNA"/>
</dbReference>
<feature type="non-terminal residue" evidence="8">
    <location>
        <position position="1"/>
    </location>
</feature>
<evidence type="ECO:0000256" key="7">
    <source>
        <dbReference type="ARBA" id="ARBA00033711"/>
    </source>
</evidence>
<organism evidence="8">
    <name type="scientific">Synechococcus sp. SB0676_bin_10</name>
    <dbReference type="NCBI Taxonomy" id="2604869"/>
    <lineage>
        <taxon>Bacteria</taxon>
        <taxon>Bacillati</taxon>
        <taxon>Cyanobacteriota</taxon>
        <taxon>Cyanophyceae</taxon>
        <taxon>Synechococcales</taxon>
        <taxon>Synechococcaceae</taxon>
        <taxon>Synechococcus</taxon>
    </lineage>
</organism>
<dbReference type="GO" id="GO:0000287">
    <property type="term" value="F:magnesium ion binding"/>
    <property type="evidence" value="ECO:0007669"/>
    <property type="project" value="InterPro"/>
</dbReference>
<keyword evidence="5" id="KW-0378">Hydrolase</keyword>
<dbReference type="InterPro" id="IPR036702">
    <property type="entry name" value="ComB-like_sf"/>
</dbReference>
<evidence type="ECO:0000256" key="3">
    <source>
        <dbReference type="ARBA" id="ARBA00012953"/>
    </source>
</evidence>
<dbReference type="Pfam" id="PF04029">
    <property type="entry name" value="2-ph_phosp"/>
    <property type="match status" value="1"/>
</dbReference>
<reference evidence="8" key="1">
    <citation type="submission" date="2019-09" db="EMBL/GenBank/DDBJ databases">
        <title>Characterisation of the sponge microbiome using genome-centric metagenomics.</title>
        <authorList>
            <person name="Engelberts J.P."/>
            <person name="Robbins S.J."/>
            <person name="De Goeij J.M."/>
            <person name="Aranda M."/>
            <person name="Bell S.C."/>
            <person name="Webster N.S."/>
        </authorList>
    </citation>
    <scope>NUCLEOTIDE SEQUENCE</scope>
    <source>
        <strain evidence="8">SB0676_bin_10</strain>
    </source>
</reference>
<dbReference type="GO" id="GO:0050545">
    <property type="term" value="F:sulfopyruvate decarboxylase activity"/>
    <property type="evidence" value="ECO:0007669"/>
    <property type="project" value="TreeGrafter"/>
</dbReference>
<comment type="cofactor">
    <cofactor evidence="1">
        <name>Mg(2+)</name>
        <dbReference type="ChEBI" id="CHEBI:18420"/>
    </cofactor>
</comment>
<evidence type="ECO:0000256" key="6">
    <source>
        <dbReference type="ARBA" id="ARBA00022842"/>
    </source>
</evidence>
<comment type="caution">
    <text evidence="8">The sequence shown here is derived from an EMBL/GenBank/DDBJ whole genome shotgun (WGS) entry which is preliminary data.</text>
</comment>
<protein>
    <recommendedName>
        <fullName evidence="4">Probable 2-phosphosulfolactate phosphatase</fullName>
        <ecNumber evidence="3">3.1.3.71</ecNumber>
    </recommendedName>
</protein>
<dbReference type="SUPFAM" id="SSF142823">
    <property type="entry name" value="ComB-like"/>
    <property type="match status" value="1"/>
</dbReference>
<comment type="catalytic activity">
    <reaction evidence="7">
        <text>(2R)-O-phospho-3-sulfolactate + H2O = (2R)-3-sulfolactate + phosphate</text>
        <dbReference type="Rhea" id="RHEA:23416"/>
        <dbReference type="ChEBI" id="CHEBI:15377"/>
        <dbReference type="ChEBI" id="CHEBI:15597"/>
        <dbReference type="ChEBI" id="CHEBI:43474"/>
        <dbReference type="ChEBI" id="CHEBI:58738"/>
        <dbReference type="EC" id="3.1.3.71"/>
    </reaction>
</comment>